<dbReference type="OrthoDB" id="8224553at2"/>
<dbReference type="InterPro" id="IPR029058">
    <property type="entry name" value="AB_hydrolase_fold"/>
</dbReference>
<reference evidence="2" key="1">
    <citation type="submission" date="2016-09" db="EMBL/GenBank/DDBJ databases">
        <authorList>
            <person name="Koehorst J."/>
        </authorList>
    </citation>
    <scope>NUCLEOTIDE SEQUENCE [LARGE SCALE GENOMIC DNA]</scope>
</reference>
<organism evidence="1 2">
    <name type="scientific">Akkermansia glycaniphila</name>
    <dbReference type="NCBI Taxonomy" id="1679444"/>
    <lineage>
        <taxon>Bacteria</taxon>
        <taxon>Pseudomonadati</taxon>
        <taxon>Verrucomicrobiota</taxon>
        <taxon>Verrucomicrobiia</taxon>
        <taxon>Verrucomicrobiales</taxon>
        <taxon>Akkermansiaceae</taxon>
        <taxon>Akkermansia</taxon>
    </lineage>
</organism>
<keyword evidence="2" id="KW-1185">Reference proteome</keyword>
<accession>A0A1C7PFG7</accession>
<dbReference type="EMBL" id="LT629973">
    <property type="protein sequence ID" value="SEH75443.1"/>
    <property type="molecule type" value="Genomic_DNA"/>
</dbReference>
<dbReference type="GO" id="GO:0016787">
    <property type="term" value="F:hydrolase activity"/>
    <property type="evidence" value="ECO:0007669"/>
    <property type="project" value="UniProtKB-KW"/>
</dbReference>
<dbReference type="SUPFAM" id="SSF53474">
    <property type="entry name" value="alpha/beta-Hydrolases"/>
    <property type="match status" value="1"/>
</dbReference>
<sequence>MPLIYTQEPLPSPSSGKAVPSCITVFIGGFGDWLTGAFFKTMQRVSFPENPETEWRAYYHWDGGSLGMLHDGCSRILHDLSACSESHPDAALLLCGHSYGASAAMHILRQLPFRRDNVLLLTLDAVSRRQPSHRAGGIRHWINCHLTGPFTPIDTIPRIGGRWGHCGDADMNLTFDSSAIASDGHRYAHNRPLPFLTDASHGSPGALAAMQKIVRSLSV</sequence>
<name>A0A1C7PFG7_9BACT</name>
<dbReference type="Proteomes" id="UP000176204">
    <property type="component" value="Chromosome I"/>
</dbReference>
<evidence type="ECO:0000313" key="1">
    <source>
        <dbReference type="EMBL" id="SEH75443.1"/>
    </source>
</evidence>
<evidence type="ECO:0000313" key="2">
    <source>
        <dbReference type="Proteomes" id="UP000176204"/>
    </source>
</evidence>
<dbReference type="Gene3D" id="3.40.50.1820">
    <property type="entry name" value="alpha/beta hydrolase"/>
    <property type="match status" value="1"/>
</dbReference>
<protein>
    <submittedName>
        <fullName evidence="1">Alpha/beta hydrolase fold</fullName>
    </submittedName>
</protein>
<proteinExistence type="predicted"/>
<gene>
    <name evidence="1" type="ORF">PYTT_0465</name>
</gene>
<dbReference type="KEGG" id="agl:PYTT_0465"/>
<keyword evidence="1" id="KW-0378">Hydrolase</keyword>
<dbReference type="RefSeq" id="WP_067776344.1">
    <property type="nucleotide sequence ID" value="NZ_LIGX01000028.1"/>
</dbReference>
<dbReference type="AlphaFoldDB" id="A0A1C7PFG7"/>
<dbReference type="STRING" id="1679444.PYTT_0465"/>